<dbReference type="EMBL" id="VSRR010008998">
    <property type="protein sequence ID" value="MPC49628.1"/>
    <property type="molecule type" value="Genomic_DNA"/>
</dbReference>
<evidence type="ECO:0000313" key="1">
    <source>
        <dbReference type="EMBL" id="MPC49628.1"/>
    </source>
</evidence>
<keyword evidence="2" id="KW-1185">Reference proteome</keyword>
<evidence type="ECO:0000313" key="2">
    <source>
        <dbReference type="Proteomes" id="UP000324222"/>
    </source>
</evidence>
<gene>
    <name evidence="1" type="ORF">E2C01_043436</name>
</gene>
<dbReference type="Proteomes" id="UP000324222">
    <property type="component" value="Unassembled WGS sequence"/>
</dbReference>
<proteinExistence type="predicted"/>
<name>A0A5B7FXK5_PORTR</name>
<protein>
    <submittedName>
        <fullName evidence="1">Uncharacterized protein</fullName>
    </submittedName>
</protein>
<comment type="caution">
    <text evidence="1">The sequence shown here is derived from an EMBL/GenBank/DDBJ whole genome shotgun (WGS) entry which is preliminary data.</text>
</comment>
<dbReference type="AlphaFoldDB" id="A0A5B7FXK5"/>
<sequence>MSLRISVPSGVRTSAITAETWEEWKAPLKELGHPDKVQASRWDLAALYQGEGPAIIKREAVEAFLKALPLELRREVMRTRTRWKNPEKKQNVTTK</sequence>
<accession>A0A5B7FXK5</accession>
<reference evidence="1 2" key="1">
    <citation type="submission" date="2019-05" db="EMBL/GenBank/DDBJ databases">
        <title>Another draft genome of Portunus trituberculatus and its Hox gene families provides insights of decapod evolution.</title>
        <authorList>
            <person name="Jeong J.-H."/>
            <person name="Song I."/>
            <person name="Kim S."/>
            <person name="Choi T."/>
            <person name="Kim D."/>
            <person name="Ryu S."/>
            <person name="Kim W."/>
        </authorList>
    </citation>
    <scope>NUCLEOTIDE SEQUENCE [LARGE SCALE GENOMIC DNA]</scope>
    <source>
        <tissue evidence="1">Muscle</tissue>
    </source>
</reference>
<organism evidence="1 2">
    <name type="scientific">Portunus trituberculatus</name>
    <name type="common">Swimming crab</name>
    <name type="synonym">Neptunus trituberculatus</name>
    <dbReference type="NCBI Taxonomy" id="210409"/>
    <lineage>
        <taxon>Eukaryota</taxon>
        <taxon>Metazoa</taxon>
        <taxon>Ecdysozoa</taxon>
        <taxon>Arthropoda</taxon>
        <taxon>Crustacea</taxon>
        <taxon>Multicrustacea</taxon>
        <taxon>Malacostraca</taxon>
        <taxon>Eumalacostraca</taxon>
        <taxon>Eucarida</taxon>
        <taxon>Decapoda</taxon>
        <taxon>Pleocyemata</taxon>
        <taxon>Brachyura</taxon>
        <taxon>Eubrachyura</taxon>
        <taxon>Portunoidea</taxon>
        <taxon>Portunidae</taxon>
        <taxon>Portuninae</taxon>
        <taxon>Portunus</taxon>
    </lineage>
</organism>